<name>A0A6G0YIW2_APHCR</name>
<accession>A0A6G0YIW2</accession>
<dbReference type="Proteomes" id="UP000478052">
    <property type="component" value="Unassembled WGS sequence"/>
</dbReference>
<sequence length="28" mass="3251">MLPVSTSIPERSFSTFSRLKTYLRSTMN</sequence>
<evidence type="ECO:0000313" key="2">
    <source>
        <dbReference type="Proteomes" id="UP000478052"/>
    </source>
</evidence>
<organism evidence="1 2">
    <name type="scientific">Aphis craccivora</name>
    <name type="common">Cowpea aphid</name>
    <dbReference type="NCBI Taxonomy" id="307492"/>
    <lineage>
        <taxon>Eukaryota</taxon>
        <taxon>Metazoa</taxon>
        <taxon>Ecdysozoa</taxon>
        <taxon>Arthropoda</taxon>
        <taxon>Hexapoda</taxon>
        <taxon>Insecta</taxon>
        <taxon>Pterygota</taxon>
        <taxon>Neoptera</taxon>
        <taxon>Paraneoptera</taxon>
        <taxon>Hemiptera</taxon>
        <taxon>Sternorrhyncha</taxon>
        <taxon>Aphidomorpha</taxon>
        <taxon>Aphidoidea</taxon>
        <taxon>Aphididae</taxon>
        <taxon>Aphidini</taxon>
        <taxon>Aphis</taxon>
        <taxon>Aphis</taxon>
    </lineage>
</organism>
<gene>
    <name evidence="1" type="ORF">FWK35_00017728</name>
</gene>
<dbReference type="EMBL" id="VUJU01003760">
    <property type="protein sequence ID" value="KAF0756775.1"/>
    <property type="molecule type" value="Genomic_DNA"/>
</dbReference>
<dbReference type="AlphaFoldDB" id="A0A6G0YIW2"/>
<reference evidence="1 2" key="1">
    <citation type="submission" date="2019-08" db="EMBL/GenBank/DDBJ databases">
        <title>Whole genome of Aphis craccivora.</title>
        <authorList>
            <person name="Voronova N.V."/>
            <person name="Shulinski R.S."/>
            <person name="Bandarenka Y.V."/>
            <person name="Zhorov D.G."/>
            <person name="Warner D."/>
        </authorList>
    </citation>
    <scope>NUCLEOTIDE SEQUENCE [LARGE SCALE GENOMIC DNA]</scope>
    <source>
        <strain evidence="1">180601</strain>
        <tissue evidence="1">Whole Body</tissue>
    </source>
</reference>
<evidence type="ECO:0000313" key="1">
    <source>
        <dbReference type="EMBL" id="KAF0756775.1"/>
    </source>
</evidence>
<keyword evidence="2" id="KW-1185">Reference proteome</keyword>
<comment type="caution">
    <text evidence="1">The sequence shown here is derived from an EMBL/GenBank/DDBJ whole genome shotgun (WGS) entry which is preliminary data.</text>
</comment>
<protein>
    <submittedName>
        <fullName evidence="1">Zinc finger MYM-type protein 1-like</fullName>
    </submittedName>
</protein>
<proteinExistence type="predicted"/>